<dbReference type="EMBL" id="MU129074">
    <property type="protein sequence ID" value="KAF9507708.1"/>
    <property type="molecule type" value="Genomic_DNA"/>
</dbReference>
<evidence type="ECO:0000259" key="5">
    <source>
        <dbReference type="Pfam" id="PF12783"/>
    </source>
</evidence>
<dbReference type="OrthoDB" id="294853at2759"/>
<name>A0A9P6AKY9_9AGAM</name>
<evidence type="ECO:0000256" key="3">
    <source>
        <dbReference type="ARBA" id="ARBA00022927"/>
    </source>
</evidence>
<evidence type="ECO:0000259" key="7">
    <source>
        <dbReference type="Pfam" id="PF16213"/>
    </source>
</evidence>
<comment type="caution">
    <text evidence="8">The sequence shown here is derived from an EMBL/GenBank/DDBJ whole genome shotgun (WGS) entry which is preliminary data.</text>
</comment>
<dbReference type="GO" id="GO:0005794">
    <property type="term" value="C:Golgi apparatus"/>
    <property type="evidence" value="ECO:0007669"/>
    <property type="project" value="UniProtKB-ARBA"/>
</dbReference>
<feature type="region of interest" description="Disordered" evidence="4">
    <location>
        <begin position="1741"/>
        <end position="1781"/>
    </location>
</feature>
<keyword evidence="9" id="KW-1185">Reference proteome</keyword>
<dbReference type="Pfam" id="PF16206">
    <property type="entry name" value="Mon2_C"/>
    <property type="match status" value="1"/>
</dbReference>
<gene>
    <name evidence="8" type="ORF">BS47DRAFT_1351210</name>
</gene>
<dbReference type="SUPFAM" id="SSF48371">
    <property type="entry name" value="ARM repeat"/>
    <property type="match status" value="1"/>
</dbReference>
<evidence type="ECO:0000259" key="6">
    <source>
        <dbReference type="Pfam" id="PF16206"/>
    </source>
</evidence>
<evidence type="ECO:0000256" key="2">
    <source>
        <dbReference type="ARBA" id="ARBA00022448"/>
    </source>
</evidence>
<dbReference type="Pfam" id="PF12783">
    <property type="entry name" value="Sec7-like_HUS"/>
    <property type="match status" value="1"/>
</dbReference>
<feature type="compositionally biased region" description="Polar residues" evidence="4">
    <location>
        <begin position="1560"/>
        <end position="1573"/>
    </location>
</feature>
<keyword evidence="2" id="KW-0813">Transport</keyword>
<dbReference type="PANTHER" id="PTHR10663">
    <property type="entry name" value="GUANYL-NUCLEOTIDE EXCHANGE FACTOR"/>
    <property type="match status" value="1"/>
</dbReference>
<feature type="region of interest" description="Disordered" evidence="4">
    <location>
        <begin position="1555"/>
        <end position="1583"/>
    </location>
</feature>
<evidence type="ECO:0000313" key="8">
    <source>
        <dbReference type="EMBL" id="KAF9507708.1"/>
    </source>
</evidence>
<dbReference type="InterPro" id="IPR032629">
    <property type="entry name" value="DCB_dom"/>
</dbReference>
<comment type="similarity">
    <text evidence="1">Belongs to the MON2 family.</text>
</comment>
<dbReference type="Pfam" id="PF16213">
    <property type="entry name" value="DCB"/>
    <property type="match status" value="1"/>
</dbReference>
<evidence type="ECO:0000313" key="9">
    <source>
        <dbReference type="Proteomes" id="UP000886523"/>
    </source>
</evidence>
<feature type="compositionally biased region" description="Basic and acidic residues" evidence="4">
    <location>
        <begin position="1750"/>
        <end position="1773"/>
    </location>
</feature>
<evidence type="ECO:0008006" key="10">
    <source>
        <dbReference type="Google" id="ProtNLM"/>
    </source>
</evidence>
<dbReference type="InterPro" id="IPR032691">
    <property type="entry name" value="Mon2/Sec7/BIG1-like_HUS"/>
</dbReference>
<feature type="domain" description="Mon2/Sec7/BIG1-like dimerisation and cyclophilin-binding" evidence="7">
    <location>
        <begin position="3"/>
        <end position="173"/>
    </location>
</feature>
<feature type="domain" description="Mon2/Sec7/BIG1-like HUS" evidence="5">
    <location>
        <begin position="205"/>
        <end position="365"/>
    </location>
</feature>
<evidence type="ECO:0000256" key="1">
    <source>
        <dbReference type="ARBA" id="ARBA00008144"/>
    </source>
</evidence>
<dbReference type="GO" id="GO:0015031">
    <property type="term" value="P:protein transport"/>
    <property type="evidence" value="ECO:0007669"/>
    <property type="project" value="UniProtKB-KW"/>
</dbReference>
<proteinExistence type="inferred from homology"/>
<dbReference type="InterPro" id="IPR032817">
    <property type="entry name" value="Mon2_C"/>
</dbReference>
<feature type="domain" description="Mon2 C-terminal" evidence="6">
    <location>
        <begin position="1050"/>
        <end position="1212"/>
    </location>
</feature>
<accession>A0A9P6AKY9</accession>
<reference evidence="8" key="1">
    <citation type="journal article" date="2020" name="Nat. Commun.">
        <title>Large-scale genome sequencing of mycorrhizal fungi provides insights into the early evolution of symbiotic traits.</title>
        <authorList>
            <person name="Miyauchi S."/>
            <person name="Kiss E."/>
            <person name="Kuo A."/>
            <person name="Drula E."/>
            <person name="Kohler A."/>
            <person name="Sanchez-Garcia M."/>
            <person name="Morin E."/>
            <person name="Andreopoulos B."/>
            <person name="Barry K.W."/>
            <person name="Bonito G."/>
            <person name="Buee M."/>
            <person name="Carver A."/>
            <person name="Chen C."/>
            <person name="Cichocki N."/>
            <person name="Clum A."/>
            <person name="Culley D."/>
            <person name="Crous P.W."/>
            <person name="Fauchery L."/>
            <person name="Girlanda M."/>
            <person name="Hayes R.D."/>
            <person name="Keri Z."/>
            <person name="LaButti K."/>
            <person name="Lipzen A."/>
            <person name="Lombard V."/>
            <person name="Magnuson J."/>
            <person name="Maillard F."/>
            <person name="Murat C."/>
            <person name="Nolan M."/>
            <person name="Ohm R.A."/>
            <person name="Pangilinan J."/>
            <person name="Pereira M.F."/>
            <person name="Perotto S."/>
            <person name="Peter M."/>
            <person name="Pfister S."/>
            <person name="Riley R."/>
            <person name="Sitrit Y."/>
            <person name="Stielow J.B."/>
            <person name="Szollosi G."/>
            <person name="Zifcakova L."/>
            <person name="Stursova M."/>
            <person name="Spatafora J.W."/>
            <person name="Tedersoo L."/>
            <person name="Vaario L.M."/>
            <person name="Yamada A."/>
            <person name="Yan M."/>
            <person name="Wang P."/>
            <person name="Xu J."/>
            <person name="Bruns T."/>
            <person name="Baldrian P."/>
            <person name="Vilgalys R."/>
            <person name="Dunand C."/>
            <person name="Henrissat B."/>
            <person name="Grigoriev I.V."/>
            <person name="Hibbett D."/>
            <person name="Nagy L.G."/>
            <person name="Martin F.M."/>
        </authorList>
    </citation>
    <scope>NUCLEOTIDE SEQUENCE</scope>
    <source>
        <strain evidence="8">UP504</strain>
    </source>
</reference>
<dbReference type="PANTHER" id="PTHR10663:SF333">
    <property type="entry name" value="PROTEIN MON2 HOMOLOG"/>
    <property type="match status" value="1"/>
</dbReference>
<evidence type="ECO:0000256" key="4">
    <source>
        <dbReference type="SAM" id="MobiDB-lite"/>
    </source>
</evidence>
<sequence length="1820" mass="198402">MSVLAFLVTELQTLSSETRRKYPEIRDAAEKSLSILRAAPEQATAGLANDGPQAEELLRPVFMGCATRNPKVVTIALSSLQRLVAMKAVPMSTVPHVVATLADCISQGVDVQLRILQTLLSLLTNFTGVHGPLLGDALLLCFKLQDSRIGAVSSTAMATLRQLVMFVFDKVVEADRVALRDHPIEHDSEETTLPDGSVVDLHPSARDAYSVFEDLCLLANAERPQFLKLEALPKTFSLELIESVLTNYHALFRERRELLLLCRHHLSPMLLKSLSDKHLFPLTLRATRVVFLLLKQFLRELETESEVFLTLLTKIISGEIDGNETPRPHWMRVLAMEITRGLCSDADLVREIWDRFDAKKNGSHVFSSLITALKRLATEKPALLGVESQMFGLGIPSQSSLDLSATGYGLDVGMVAGMVASAASMVASIGSETGLSVPGSSMKLQCIDQLDKADSPAIPETYIFLLALQSLVSLSEGFASISIPLYTTIVVQRPRAAGDAVIRAPPALDITSLPSEESSTKQLVSIHGMMECAWPAMLAALSFFIATSLSNDLFVDVVTSIQSMANVAGVVGLSTPRDAFLTSLSKFAIPSGVVSSLNSWVDTPRPGGVLSVENLGLSALAGSPQQAPTLSDRNIVCLKVLVSSALFLAGSLGPSWFDVLETLQNAEYVLFTKGPARKGSTGPNNLGPGSKARTPSGSLTPSSTSPALGSRPPLMADLDLESVQAIMSRIFDASKNLEDEAFGSFISALCKLSAEMVGMQSIDRGIIVEESGEDAVSPLPPTPATPRVGYAHRRRASGIQLSRSVRGGDYGITKLGWISQLNIHRLIYRDPSLAWNTVTGHLLSIIRNSRAPGPIRLQAAEVMDEILVVVPRNVTAAGELQTQVQRRVLDVLAKQIIGETSSSSSVLIDIRRCGLETLHQILQFSGHTLVVGWETIFEMLSSVCAAVPNDGPPLSELTDGRVLSPRPRPPPLWPPSAKANLSLIRVAFQSLTLVCDSVDVLTSEHLRLCISTLGLFGRQSETNIALTAAESLLWGVSDSIQSKRKDIEREPEYSALWMFLLLELLGLCSDLRPEVRNGAMQTLFRSLQLYGATLSPDTWTKCLDLVVFPLLESMSPSTSQISPPSPTSYASSSVQSPAQSWDETKCLAFQLVASVFGDFLVSQIMRLPTFSKIWDKFVHHIRQAALRDHRSVSTAALKCLDVSLGASKNTADDLIPVATIAWESAWHGVDEIGEAVGTRISQPSAGLLHTIQPSPFTQESLEAFAAVIRTTYSLSGSTWDLDRIRRLLAILKGVLTYSRSPEYRPDIDTLTPVQAIVVHVIEDIKLDVKHSPSLVLCDLSEFATLAFVAAFDVEGSPPMSSPGTPDAQKRTPQKRVTYIALCKYSLSRLVDLFLRFKNQLDLYNDGTLEQVLSAYSIPIKLKYDCPPPSKFGSDPPLWKTATISFLKIVRELAQSLESFGLAISGDRVEGIWRQALDVFRGGLLADCSAAEHFPLEVQDAEEKFDLALIATLEIDVVPHLGDSRVPDAVIIRLATTLKNASRLRQVEDRTPIILDERPTNTKGSKVSETPNQGTDKHPNVPLGTTAPSVLLPRERFAYWTFDLLFLICAASTQDQASARQRVAALCLPSLLARCHSVLATYVVDEALRGGVPFPRVQEEELLYVLRKFQELQLWAGSLWAAFSGDPSTYCTSLPPIDSTLPPERLISDATKRSTKAHLFHFYTLLYEIATAPRSPPSAWIVPSSAVTNQPRDKKTTLKKENRNKQDRVSRDRSSGGSNTFPVGIVGAEYEKELVPAVEVDSRQLAKELLRQIGKEMGVET</sequence>
<organism evidence="8 9">
    <name type="scientific">Hydnum rufescens UP504</name>
    <dbReference type="NCBI Taxonomy" id="1448309"/>
    <lineage>
        <taxon>Eukaryota</taxon>
        <taxon>Fungi</taxon>
        <taxon>Dikarya</taxon>
        <taxon>Basidiomycota</taxon>
        <taxon>Agaricomycotina</taxon>
        <taxon>Agaricomycetes</taxon>
        <taxon>Cantharellales</taxon>
        <taxon>Hydnaceae</taxon>
        <taxon>Hydnum</taxon>
    </lineage>
</organism>
<feature type="compositionally biased region" description="Low complexity" evidence="4">
    <location>
        <begin position="694"/>
        <end position="710"/>
    </location>
</feature>
<keyword evidence="3" id="KW-0653">Protein transport</keyword>
<dbReference type="InterPro" id="IPR016024">
    <property type="entry name" value="ARM-type_fold"/>
</dbReference>
<feature type="region of interest" description="Disordered" evidence="4">
    <location>
        <begin position="679"/>
        <end position="713"/>
    </location>
</feature>
<dbReference type="Proteomes" id="UP000886523">
    <property type="component" value="Unassembled WGS sequence"/>
</dbReference>
<protein>
    <recommendedName>
        <fullName evidence="10">Protein MON2 homolog</fullName>
    </recommendedName>
</protein>